<evidence type="ECO:0000313" key="3">
    <source>
        <dbReference type="EMBL" id="ACB34863.1"/>
    </source>
</evidence>
<keyword evidence="4" id="KW-1185">Reference proteome</keyword>
<name>B1Y7A8_LEPCP</name>
<dbReference type="RefSeq" id="WP_012347619.1">
    <property type="nucleotide sequence ID" value="NC_010524.1"/>
</dbReference>
<dbReference type="HOGENOM" id="CLU_065901_2_2_4"/>
<dbReference type="PANTHER" id="PTHR33542">
    <property type="entry name" value="SIROHYDROCHLORIN FERROCHELATASE, CHLOROPLASTIC"/>
    <property type="match status" value="1"/>
</dbReference>
<dbReference type="PANTHER" id="PTHR33542:SF3">
    <property type="entry name" value="SIROHYDROCHLORIN FERROCHELATASE, CHLOROPLASTIC"/>
    <property type="match status" value="1"/>
</dbReference>
<dbReference type="AlphaFoldDB" id="B1Y7A8"/>
<dbReference type="Pfam" id="PF01903">
    <property type="entry name" value="CbiX"/>
    <property type="match status" value="1"/>
</dbReference>
<evidence type="ECO:0000256" key="2">
    <source>
        <dbReference type="ARBA" id="ARBA00023239"/>
    </source>
</evidence>
<dbReference type="eggNOG" id="COG2138">
    <property type="taxonomic scope" value="Bacteria"/>
</dbReference>
<dbReference type="InterPro" id="IPR050963">
    <property type="entry name" value="Sirohydro_Cobaltochel/CbiX"/>
</dbReference>
<dbReference type="CDD" id="cd03416">
    <property type="entry name" value="CbiX_SirB_N"/>
    <property type="match status" value="1"/>
</dbReference>
<dbReference type="SUPFAM" id="SSF53800">
    <property type="entry name" value="Chelatase"/>
    <property type="match status" value="1"/>
</dbReference>
<dbReference type="KEGG" id="lch:Lcho_2598"/>
<dbReference type="OrthoDB" id="9797895at2"/>
<dbReference type="Proteomes" id="UP000001693">
    <property type="component" value="Chromosome"/>
</dbReference>
<dbReference type="InterPro" id="IPR002762">
    <property type="entry name" value="CbiX-like"/>
</dbReference>
<gene>
    <name evidence="3" type="ordered locus">Lcho_2598</name>
</gene>
<dbReference type="STRING" id="395495.Lcho_2598"/>
<dbReference type="EMBL" id="CP001013">
    <property type="protein sequence ID" value="ACB34863.1"/>
    <property type="molecule type" value="Genomic_DNA"/>
</dbReference>
<dbReference type="GO" id="GO:0016829">
    <property type="term" value="F:lyase activity"/>
    <property type="evidence" value="ECO:0007669"/>
    <property type="project" value="UniProtKB-KW"/>
</dbReference>
<protein>
    <submittedName>
        <fullName evidence="3">Cobalamin (Vitamin B12) biosynthesis CbiX protein</fullName>
    </submittedName>
</protein>
<reference evidence="3 4" key="1">
    <citation type="submission" date="2008-03" db="EMBL/GenBank/DDBJ databases">
        <title>Complete sequence of Leptothrix cholodnii SP-6.</title>
        <authorList>
            <consortium name="US DOE Joint Genome Institute"/>
            <person name="Copeland A."/>
            <person name="Lucas S."/>
            <person name="Lapidus A."/>
            <person name="Glavina del Rio T."/>
            <person name="Dalin E."/>
            <person name="Tice H."/>
            <person name="Bruce D."/>
            <person name="Goodwin L."/>
            <person name="Pitluck S."/>
            <person name="Chertkov O."/>
            <person name="Brettin T."/>
            <person name="Detter J.C."/>
            <person name="Han C."/>
            <person name="Kuske C.R."/>
            <person name="Schmutz J."/>
            <person name="Larimer F."/>
            <person name="Land M."/>
            <person name="Hauser L."/>
            <person name="Kyrpides N."/>
            <person name="Lykidis A."/>
            <person name="Emerson D."/>
            <person name="Richardson P."/>
        </authorList>
    </citation>
    <scope>NUCLEOTIDE SEQUENCE [LARGE SCALE GENOMIC DNA]</scope>
    <source>
        <strain evidence="4">ATCC 51168 / LMG 8142 / SP-6</strain>
    </source>
</reference>
<dbReference type="GO" id="GO:0046872">
    <property type="term" value="F:metal ion binding"/>
    <property type="evidence" value="ECO:0007669"/>
    <property type="project" value="UniProtKB-KW"/>
</dbReference>
<evidence type="ECO:0000256" key="1">
    <source>
        <dbReference type="ARBA" id="ARBA00022723"/>
    </source>
</evidence>
<sequence>MQGILLFAHGARDPAWARPFEAIAAQMRAAAPGTPVALGFLELMQPDFGVASSALIEAGCTQLQVVPLFLGAGGHVRRDLPLLIEQAQARHPGVVIAATPAIGETEVVTRAIALAALDLARGHASTAGAGA</sequence>
<keyword evidence="2" id="KW-0456">Lyase</keyword>
<proteinExistence type="predicted"/>
<organism evidence="3 4">
    <name type="scientific">Leptothrix cholodnii (strain ATCC 51168 / LMG 8142 / SP-6)</name>
    <name type="common">Leptothrix discophora (strain SP-6)</name>
    <dbReference type="NCBI Taxonomy" id="395495"/>
    <lineage>
        <taxon>Bacteria</taxon>
        <taxon>Pseudomonadati</taxon>
        <taxon>Pseudomonadota</taxon>
        <taxon>Betaproteobacteria</taxon>
        <taxon>Burkholderiales</taxon>
        <taxon>Sphaerotilaceae</taxon>
        <taxon>Leptothrix</taxon>
    </lineage>
</organism>
<accession>B1Y7A8</accession>
<dbReference type="Gene3D" id="3.40.50.1400">
    <property type="match status" value="1"/>
</dbReference>
<evidence type="ECO:0000313" key="4">
    <source>
        <dbReference type="Proteomes" id="UP000001693"/>
    </source>
</evidence>
<keyword evidence="1" id="KW-0479">Metal-binding</keyword>